<dbReference type="Proteomes" id="UP001271007">
    <property type="component" value="Unassembled WGS sequence"/>
</dbReference>
<dbReference type="PANTHER" id="PTHR28155:SF1">
    <property type="entry name" value="DNA-DIRECTED RNA POLYMERASE I SUBUNIT RPA34.5-DOMAIN-CONTAINING PROTEIN"/>
    <property type="match status" value="1"/>
</dbReference>
<sequence length="556" mass="60336">MAPPEDSEIEKVLRRIVRRASDKNEDITFRRIREQAEIALDLDDGFFKNDDAWKGRSKDIITTAVEEEESKPRTPKPKSKEPAVKAAQASVKPSKEESRSQKKARKTAEVSGSSKKGDGNTKPRDRPQKTPQPPPKTPDHQVNGVKRKASSQSSSDDSITSESESDEAPEKKRARTSSGSSSQSSSEALPDNPFKTRAAPTPAATPGKVTSTSVQTIAPQTFHPPSGFTPLSSTQLQDLTRHAISSSSLEGKQIWHITAPSNVPLSTISELPLDALDSEQPILTHDGFDYSFSEDKQPTANAAALMIPTAEGYKRLPQTINRTIQLKQKITLPDLSTKQASQVTGINAAASIALAPVRGVRPQPTGLRMRYRPPGYGPGRLGAVGSGSESAESDEDEEPKWGQPAFQFPKALGAHSTAKRDVGKVDVDMVDADVERSPKQAKTQRRKEKHKEAAATAAPKVNGIGAADRSRATVKAEQIRIKKEQAEHSDVDSDIAPWHSLESKTNGVLAPSSNSGDKALRRAEKAQRKEERRLKRERKEAKQRAKAATAAYAGST</sequence>
<reference evidence="2" key="1">
    <citation type="submission" date="2023-04" db="EMBL/GenBank/DDBJ databases">
        <title>Black Yeasts Isolated from many extreme environments.</title>
        <authorList>
            <person name="Coleine C."/>
            <person name="Stajich J.E."/>
            <person name="Selbmann L."/>
        </authorList>
    </citation>
    <scope>NUCLEOTIDE SEQUENCE</scope>
    <source>
        <strain evidence="2">CCFEE 5312</strain>
    </source>
</reference>
<dbReference type="PANTHER" id="PTHR28155">
    <property type="entry name" value="ACR243WP"/>
    <property type="match status" value="1"/>
</dbReference>
<dbReference type="InterPro" id="IPR013240">
    <property type="entry name" value="DNA-dir_RNA_pol1_su_RPA34"/>
</dbReference>
<dbReference type="InterPro" id="IPR053263">
    <property type="entry name" value="Euk_RPA34_RNAP_subunit"/>
</dbReference>
<feature type="compositionally biased region" description="Low complexity" evidence="1">
    <location>
        <begin position="177"/>
        <end position="186"/>
    </location>
</feature>
<evidence type="ECO:0000313" key="2">
    <source>
        <dbReference type="EMBL" id="KAK3055761.1"/>
    </source>
</evidence>
<accession>A0AAJ0GE38</accession>
<dbReference type="GO" id="GO:0006360">
    <property type="term" value="P:transcription by RNA polymerase I"/>
    <property type="evidence" value="ECO:0007669"/>
    <property type="project" value="InterPro"/>
</dbReference>
<feature type="compositionally biased region" description="Low complexity" evidence="1">
    <location>
        <begin position="196"/>
        <end position="206"/>
    </location>
</feature>
<feature type="region of interest" description="Disordered" evidence="1">
    <location>
        <begin position="62"/>
        <end position="213"/>
    </location>
</feature>
<dbReference type="Pfam" id="PF08208">
    <property type="entry name" value="RNA_polI_A34"/>
    <property type="match status" value="1"/>
</dbReference>
<feature type="compositionally biased region" description="Basic and acidic residues" evidence="1">
    <location>
        <begin position="115"/>
        <end position="128"/>
    </location>
</feature>
<feature type="region of interest" description="Disordered" evidence="1">
    <location>
        <begin position="364"/>
        <end position="402"/>
    </location>
</feature>
<dbReference type="Gene3D" id="6.20.250.70">
    <property type="match status" value="1"/>
</dbReference>
<feature type="compositionally biased region" description="Basic and acidic residues" evidence="1">
    <location>
        <begin position="518"/>
        <end position="543"/>
    </location>
</feature>
<organism evidence="2 3">
    <name type="scientific">Extremus antarcticus</name>
    <dbReference type="NCBI Taxonomy" id="702011"/>
    <lineage>
        <taxon>Eukaryota</taxon>
        <taxon>Fungi</taxon>
        <taxon>Dikarya</taxon>
        <taxon>Ascomycota</taxon>
        <taxon>Pezizomycotina</taxon>
        <taxon>Dothideomycetes</taxon>
        <taxon>Dothideomycetidae</taxon>
        <taxon>Mycosphaerellales</taxon>
        <taxon>Extremaceae</taxon>
        <taxon>Extremus</taxon>
    </lineage>
</organism>
<feature type="region of interest" description="Disordered" evidence="1">
    <location>
        <begin position="430"/>
        <end position="556"/>
    </location>
</feature>
<keyword evidence="3" id="KW-1185">Reference proteome</keyword>
<evidence type="ECO:0000313" key="3">
    <source>
        <dbReference type="Proteomes" id="UP001271007"/>
    </source>
</evidence>
<dbReference type="EMBL" id="JAWDJX010000007">
    <property type="protein sequence ID" value="KAK3055761.1"/>
    <property type="molecule type" value="Genomic_DNA"/>
</dbReference>
<feature type="compositionally biased region" description="Polar residues" evidence="1">
    <location>
        <begin position="503"/>
        <end position="516"/>
    </location>
</feature>
<comment type="caution">
    <text evidence="2">The sequence shown here is derived from an EMBL/GenBank/DDBJ whole genome shotgun (WGS) entry which is preliminary data.</text>
</comment>
<evidence type="ECO:0000256" key="1">
    <source>
        <dbReference type="SAM" id="MobiDB-lite"/>
    </source>
</evidence>
<name>A0AAJ0GE38_9PEZI</name>
<feature type="compositionally biased region" description="Basic and acidic residues" evidence="1">
    <location>
        <begin position="477"/>
        <end position="491"/>
    </location>
</feature>
<dbReference type="AlphaFoldDB" id="A0AAJ0GE38"/>
<feature type="compositionally biased region" description="Low complexity" evidence="1">
    <location>
        <begin position="150"/>
        <end position="162"/>
    </location>
</feature>
<protein>
    <submittedName>
        <fullName evidence="2">Uncharacterized protein</fullName>
    </submittedName>
</protein>
<proteinExistence type="predicted"/>
<gene>
    <name evidence="2" type="ORF">LTR09_002995</name>
</gene>